<dbReference type="Pfam" id="PF08666">
    <property type="entry name" value="SAF"/>
    <property type="match status" value="1"/>
</dbReference>
<proteinExistence type="predicted"/>
<keyword evidence="3" id="KW-1185">Reference proteome</keyword>
<dbReference type="SMART" id="SM00858">
    <property type="entry name" value="SAF"/>
    <property type="match status" value="1"/>
</dbReference>
<dbReference type="AlphaFoldDB" id="A0AA37XCX8"/>
<name>A0AA37XCX8_9MICO</name>
<reference evidence="2" key="2">
    <citation type="submission" date="2023-02" db="EMBL/GenBank/DDBJ databases">
        <authorList>
            <person name="Sun Q."/>
            <person name="Mori K."/>
        </authorList>
    </citation>
    <scope>NUCLEOTIDE SEQUENCE</scope>
    <source>
        <strain evidence="2">NBRC 112290</strain>
    </source>
</reference>
<reference evidence="2" key="1">
    <citation type="journal article" date="2014" name="Int. J. Syst. Evol. Microbiol.">
        <title>Complete genome sequence of Corynebacterium casei LMG S-19264T (=DSM 44701T), isolated from a smear-ripened cheese.</title>
        <authorList>
            <consortium name="US DOE Joint Genome Institute (JGI-PGF)"/>
            <person name="Walter F."/>
            <person name="Albersmeier A."/>
            <person name="Kalinowski J."/>
            <person name="Ruckert C."/>
        </authorList>
    </citation>
    <scope>NUCLEOTIDE SEQUENCE</scope>
    <source>
        <strain evidence="2">NBRC 112290</strain>
    </source>
</reference>
<accession>A0AA37XCX8</accession>
<evidence type="ECO:0000313" key="3">
    <source>
        <dbReference type="Proteomes" id="UP001157161"/>
    </source>
</evidence>
<protein>
    <recommendedName>
        <fullName evidence="1">SAF domain-containing protein</fullName>
    </recommendedName>
</protein>
<evidence type="ECO:0000313" key="2">
    <source>
        <dbReference type="EMBL" id="GMA30450.1"/>
    </source>
</evidence>
<organism evidence="2 3">
    <name type="scientific">Litorihabitans aurantiacus</name>
    <dbReference type="NCBI Taxonomy" id="1930061"/>
    <lineage>
        <taxon>Bacteria</taxon>
        <taxon>Bacillati</taxon>
        <taxon>Actinomycetota</taxon>
        <taxon>Actinomycetes</taxon>
        <taxon>Micrococcales</taxon>
        <taxon>Beutenbergiaceae</taxon>
        <taxon>Litorihabitans</taxon>
    </lineage>
</organism>
<dbReference type="InterPro" id="IPR013974">
    <property type="entry name" value="SAF"/>
</dbReference>
<dbReference type="CDD" id="cd11614">
    <property type="entry name" value="SAF_CpaB_FlgA_like"/>
    <property type="match status" value="1"/>
</dbReference>
<sequence>MLVAIAAWSTIGALRPAPAAHTAVVVPARDLAPGDLLTEGDLATLDLPPGAVPAAAVRAVDDVAGLRVGHPVAAGVPLVGTDLVEQGAWSGAGPGELVVPVRLADPAVASLLPTATPLRLVSATGAGPTLLTSEAVLVSRVEAESAGGLLGSSESGAPLLLLAVPRDVATLVLDASAGGTLTVAVEAGA</sequence>
<gene>
    <name evidence="2" type="ORF">GCM10025875_04420</name>
</gene>
<evidence type="ECO:0000259" key="1">
    <source>
        <dbReference type="SMART" id="SM00858"/>
    </source>
</evidence>
<dbReference type="Proteomes" id="UP001157161">
    <property type="component" value="Unassembled WGS sequence"/>
</dbReference>
<comment type="caution">
    <text evidence="2">The sequence shown here is derived from an EMBL/GenBank/DDBJ whole genome shotgun (WGS) entry which is preliminary data.</text>
</comment>
<dbReference type="EMBL" id="BSUM01000001">
    <property type="protein sequence ID" value="GMA30450.1"/>
    <property type="molecule type" value="Genomic_DNA"/>
</dbReference>
<feature type="domain" description="SAF" evidence="1">
    <location>
        <begin position="22"/>
        <end position="84"/>
    </location>
</feature>